<organism evidence="1 2">
    <name type="scientific">Mesorhizobium humile</name>
    <dbReference type="NCBI Taxonomy" id="3072313"/>
    <lineage>
        <taxon>Bacteria</taxon>
        <taxon>Pseudomonadati</taxon>
        <taxon>Pseudomonadota</taxon>
        <taxon>Alphaproteobacteria</taxon>
        <taxon>Hyphomicrobiales</taxon>
        <taxon>Phyllobacteriaceae</taxon>
        <taxon>Mesorhizobium</taxon>
    </lineage>
</organism>
<gene>
    <name evidence="1" type="ORF">RFM52_17720</name>
</gene>
<accession>A0ABU4YJB4</accession>
<evidence type="ECO:0008006" key="3">
    <source>
        <dbReference type="Google" id="ProtNLM"/>
    </source>
</evidence>
<proteinExistence type="predicted"/>
<dbReference type="Proteomes" id="UP001280156">
    <property type="component" value="Unassembled WGS sequence"/>
</dbReference>
<evidence type="ECO:0000313" key="2">
    <source>
        <dbReference type="Proteomes" id="UP001280156"/>
    </source>
</evidence>
<reference evidence="1 2" key="1">
    <citation type="submission" date="2023-08" db="EMBL/GenBank/DDBJ databases">
        <title>Implementing the SeqCode for naming new Mesorhizobium species isolated from Vachellia karroo root nodules.</title>
        <authorList>
            <person name="Van Lill M."/>
        </authorList>
    </citation>
    <scope>NUCLEOTIDE SEQUENCE [LARGE SCALE GENOMIC DNA]</scope>
    <source>
        <strain evidence="1 2">VK2B</strain>
    </source>
</reference>
<protein>
    <recommendedName>
        <fullName evidence="3">RiboL-PSP-HEPN domain-containing protein</fullName>
    </recommendedName>
</protein>
<name>A0ABU4YJB4_9HYPH</name>
<dbReference type="EMBL" id="JAVIIV010000011">
    <property type="protein sequence ID" value="MDX8487049.1"/>
    <property type="molecule type" value="Genomic_DNA"/>
</dbReference>
<keyword evidence="2" id="KW-1185">Reference proteome</keyword>
<evidence type="ECO:0000313" key="1">
    <source>
        <dbReference type="EMBL" id="MDX8487049.1"/>
    </source>
</evidence>
<comment type="caution">
    <text evidence="1">The sequence shown here is derived from an EMBL/GenBank/DDBJ whole genome shotgun (WGS) entry which is preliminary data.</text>
</comment>
<sequence>MNGSVRSLNLNGFHTLPMLNARPLGRRWCCCSGATSRPESRGFTELPCVPSHNVSQTTSFGVTLEELYKIFFGTNYFDDLRVNGFPRVADLLKDIHERRNAFAHGRPRAINDLTVNALVENLKAEHDAWIAVYNSRVIS</sequence>